<evidence type="ECO:0000256" key="1">
    <source>
        <dbReference type="ARBA" id="ARBA00009431"/>
    </source>
</evidence>
<keyword evidence="5" id="KW-0325">Glycoprotein</keyword>
<reference evidence="6" key="1">
    <citation type="submission" date="2023-06" db="EMBL/GenBank/DDBJ databases">
        <authorList>
            <consortium name="Lawrence Berkeley National Laboratory"/>
            <person name="Ahrendt S."/>
            <person name="Sahu N."/>
            <person name="Indic B."/>
            <person name="Wong-Bajracharya J."/>
            <person name="Merenyi Z."/>
            <person name="Ke H.-M."/>
            <person name="Monk M."/>
            <person name="Kocsube S."/>
            <person name="Drula E."/>
            <person name="Lipzen A."/>
            <person name="Balint B."/>
            <person name="Henrissat B."/>
            <person name="Andreopoulos B."/>
            <person name="Martin F.M."/>
            <person name="Harder C.B."/>
            <person name="Rigling D."/>
            <person name="Ford K.L."/>
            <person name="Foster G.D."/>
            <person name="Pangilinan J."/>
            <person name="Papanicolaou A."/>
            <person name="Barry K."/>
            <person name="LaButti K."/>
            <person name="Viragh M."/>
            <person name="Koriabine M."/>
            <person name="Yan M."/>
            <person name="Riley R."/>
            <person name="Champramary S."/>
            <person name="Plett K.L."/>
            <person name="Tsai I.J."/>
            <person name="Slot J."/>
            <person name="Sipos G."/>
            <person name="Plett J."/>
            <person name="Nagy L.G."/>
            <person name="Grigoriev I.V."/>
        </authorList>
    </citation>
    <scope>NUCLEOTIDE SEQUENCE</scope>
    <source>
        <strain evidence="6">FPL87.14</strain>
    </source>
</reference>
<proteinExistence type="inferred from homology"/>
<dbReference type="Pfam" id="PF00450">
    <property type="entry name" value="Peptidase_S10"/>
    <property type="match status" value="1"/>
</dbReference>
<dbReference type="AlphaFoldDB" id="A0AA39J4T6"/>
<dbReference type="InterPro" id="IPR029058">
    <property type="entry name" value="AB_hydrolase_fold"/>
</dbReference>
<dbReference type="GO" id="GO:0004185">
    <property type="term" value="F:serine-type carboxypeptidase activity"/>
    <property type="evidence" value="ECO:0007669"/>
    <property type="project" value="InterPro"/>
</dbReference>
<evidence type="ECO:0000256" key="2">
    <source>
        <dbReference type="ARBA" id="ARBA00022645"/>
    </source>
</evidence>
<keyword evidence="2" id="KW-0121">Carboxypeptidase</keyword>
<keyword evidence="4" id="KW-0378">Hydrolase</keyword>
<gene>
    <name evidence="6" type="ORF">EV421DRAFT_1740370</name>
</gene>
<dbReference type="GO" id="GO:0006508">
    <property type="term" value="P:proteolysis"/>
    <property type="evidence" value="ECO:0007669"/>
    <property type="project" value="UniProtKB-KW"/>
</dbReference>
<keyword evidence="7" id="KW-1185">Reference proteome</keyword>
<comment type="caution">
    <text evidence="6">The sequence shown here is derived from an EMBL/GenBank/DDBJ whole genome shotgun (WGS) entry which is preliminary data.</text>
</comment>
<dbReference type="EMBL" id="JAUEPT010000064">
    <property type="protein sequence ID" value="KAK0435312.1"/>
    <property type="molecule type" value="Genomic_DNA"/>
</dbReference>
<protein>
    <submittedName>
        <fullName evidence="6">Uncharacterized protein</fullName>
    </submittedName>
</protein>
<organism evidence="6 7">
    <name type="scientific">Armillaria borealis</name>
    <dbReference type="NCBI Taxonomy" id="47425"/>
    <lineage>
        <taxon>Eukaryota</taxon>
        <taxon>Fungi</taxon>
        <taxon>Dikarya</taxon>
        <taxon>Basidiomycota</taxon>
        <taxon>Agaricomycotina</taxon>
        <taxon>Agaricomycetes</taxon>
        <taxon>Agaricomycetidae</taxon>
        <taxon>Agaricales</taxon>
        <taxon>Marasmiineae</taxon>
        <taxon>Physalacriaceae</taxon>
        <taxon>Armillaria</taxon>
    </lineage>
</organism>
<evidence type="ECO:0000256" key="4">
    <source>
        <dbReference type="ARBA" id="ARBA00022801"/>
    </source>
</evidence>
<evidence type="ECO:0000256" key="5">
    <source>
        <dbReference type="ARBA" id="ARBA00023180"/>
    </source>
</evidence>
<sequence length="217" mass="24535">MLGFDERGVKVLVYAGANYWVCVWVGNERWTVGLEWSGQKEFVNQGLRDWEIDRKFAGKTCNVMGLTLLRLMERGFLPKEALALLQRWTAEQVIESLVKQRCVTHGYHSVPLHCFGTKMIRNLAGQWQTTRWFSYYPSISIYCVSLSPLWRATPASCHCQAKALLDDSHFTFADVADSSSWGPLDSAHIARELGAPSYRAKIGADGHEGCWEHTGGY</sequence>
<dbReference type="Gene3D" id="3.40.50.1820">
    <property type="entry name" value="alpha/beta hydrolase"/>
    <property type="match status" value="1"/>
</dbReference>
<comment type="similarity">
    <text evidence="1">Belongs to the peptidase S10 family.</text>
</comment>
<dbReference type="Proteomes" id="UP001175226">
    <property type="component" value="Unassembled WGS sequence"/>
</dbReference>
<name>A0AA39J4T6_9AGAR</name>
<evidence type="ECO:0000256" key="3">
    <source>
        <dbReference type="ARBA" id="ARBA00022670"/>
    </source>
</evidence>
<evidence type="ECO:0000313" key="7">
    <source>
        <dbReference type="Proteomes" id="UP001175226"/>
    </source>
</evidence>
<accession>A0AA39J4T6</accession>
<keyword evidence="3" id="KW-0645">Protease</keyword>
<dbReference type="InterPro" id="IPR001563">
    <property type="entry name" value="Peptidase_S10"/>
</dbReference>
<evidence type="ECO:0000313" key="6">
    <source>
        <dbReference type="EMBL" id="KAK0435312.1"/>
    </source>
</evidence>
<dbReference type="SUPFAM" id="SSF53474">
    <property type="entry name" value="alpha/beta-Hydrolases"/>
    <property type="match status" value="1"/>
</dbReference>